<evidence type="ECO:0000256" key="1">
    <source>
        <dbReference type="ARBA" id="ARBA00009437"/>
    </source>
</evidence>
<feature type="domain" description="HTH lysR-type" evidence="5">
    <location>
        <begin position="8"/>
        <end position="65"/>
    </location>
</feature>
<dbReference type="Gene3D" id="3.40.190.10">
    <property type="entry name" value="Periplasmic binding protein-like II"/>
    <property type="match status" value="2"/>
</dbReference>
<dbReference type="PANTHER" id="PTHR30579:SF7">
    <property type="entry name" value="HTH-TYPE TRANSCRIPTIONAL REGULATOR LRHA-RELATED"/>
    <property type="match status" value="1"/>
</dbReference>
<evidence type="ECO:0000256" key="2">
    <source>
        <dbReference type="ARBA" id="ARBA00023015"/>
    </source>
</evidence>
<dbReference type="InterPro" id="IPR005119">
    <property type="entry name" value="LysR_subst-bd"/>
</dbReference>
<dbReference type="RefSeq" id="WP_111929152.1">
    <property type="nucleotide sequence ID" value="NZ_CADFFP010000003.1"/>
</dbReference>
<protein>
    <submittedName>
        <fullName evidence="6">DNA-binding transcriptional LysR family regulator</fullName>
    </submittedName>
</protein>
<evidence type="ECO:0000259" key="5">
    <source>
        <dbReference type="PROSITE" id="PS50931"/>
    </source>
</evidence>
<dbReference type="Pfam" id="PF00126">
    <property type="entry name" value="HTH_1"/>
    <property type="match status" value="1"/>
</dbReference>
<dbReference type="EMBL" id="QLTK01000001">
    <property type="protein sequence ID" value="RAS39190.1"/>
    <property type="molecule type" value="Genomic_DNA"/>
</dbReference>
<proteinExistence type="inferred from homology"/>
<dbReference type="GO" id="GO:0003677">
    <property type="term" value="F:DNA binding"/>
    <property type="evidence" value="ECO:0007669"/>
    <property type="project" value="UniProtKB-KW"/>
</dbReference>
<dbReference type="PANTHER" id="PTHR30579">
    <property type="entry name" value="TRANSCRIPTIONAL REGULATOR"/>
    <property type="match status" value="1"/>
</dbReference>
<comment type="caution">
    <text evidence="6">The sequence shown here is derived from an EMBL/GenBank/DDBJ whole genome shotgun (WGS) entry which is preliminary data.</text>
</comment>
<dbReference type="OrthoDB" id="5946420at2"/>
<comment type="similarity">
    <text evidence="1">Belongs to the LysR transcriptional regulatory family.</text>
</comment>
<evidence type="ECO:0000313" key="7">
    <source>
        <dbReference type="Proteomes" id="UP000248918"/>
    </source>
</evidence>
<reference evidence="6 7" key="1">
    <citation type="submission" date="2018-06" db="EMBL/GenBank/DDBJ databases">
        <title>Genomic Encyclopedia of Type Strains, Phase III (KMG-III): the genomes of soil and plant-associated and newly described type strains.</title>
        <authorList>
            <person name="Whitman W."/>
        </authorList>
    </citation>
    <scope>NUCLEOTIDE SEQUENCE [LARGE SCALE GENOMIC DNA]</scope>
    <source>
        <strain evidence="6 7">LMG 23644</strain>
    </source>
</reference>
<dbReference type="SUPFAM" id="SSF53850">
    <property type="entry name" value="Periplasmic binding protein-like II"/>
    <property type="match status" value="1"/>
</dbReference>
<keyword evidence="2" id="KW-0805">Transcription regulation</keyword>
<dbReference type="PROSITE" id="PS50931">
    <property type="entry name" value="HTH_LYSR"/>
    <property type="match status" value="1"/>
</dbReference>
<sequence>MPALSRPLDLDAIQAFVLVADLGSFTRAAKTMDTSQAAISLKLKRLEERLGYRLLERTPRVVRLSPRGDAFIGAARQLLLAHEQALAGAADAPERRLKLGISDHVAGPNLPVLLGRLAAYDPLLVIEVRIGASRDVLAWFERGEVDAAIGRREGERRDGQLLARERLGWFAAPGWQHREGQPLRLATLAAPCGIRAIATGLLDAAGVAWTEVFVGGGVMAVGAAVSAGLAVAALAHRVAPPGAVEVGERLGLPALPASQVVLYTRLSDRRSQETLRAVSSAFVNGAY</sequence>
<evidence type="ECO:0000256" key="3">
    <source>
        <dbReference type="ARBA" id="ARBA00023125"/>
    </source>
</evidence>
<gene>
    <name evidence="6" type="ORF">BX591_101527</name>
</gene>
<dbReference type="FunFam" id="1.10.10.10:FF:000001">
    <property type="entry name" value="LysR family transcriptional regulator"/>
    <property type="match status" value="1"/>
</dbReference>
<accession>A0A329CXQ9</accession>
<evidence type="ECO:0000256" key="4">
    <source>
        <dbReference type="ARBA" id="ARBA00023163"/>
    </source>
</evidence>
<dbReference type="GO" id="GO:0003700">
    <property type="term" value="F:DNA-binding transcription factor activity"/>
    <property type="evidence" value="ECO:0007669"/>
    <property type="project" value="InterPro"/>
</dbReference>
<dbReference type="InterPro" id="IPR036388">
    <property type="entry name" value="WH-like_DNA-bd_sf"/>
</dbReference>
<dbReference type="Gene3D" id="1.10.10.10">
    <property type="entry name" value="Winged helix-like DNA-binding domain superfamily/Winged helix DNA-binding domain"/>
    <property type="match status" value="1"/>
</dbReference>
<dbReference type="InterPro" id="IPR000847">
    <property type="entry name" value="LysR_HTH_N"/>
</dbReference>
<dbReference type="SUPFAM" id="SSF46785">
    <property type="entry name" value="Winged helix' DNA-binding domain"/>
    <property type="match status" value="1"/>
</dbReference>
<dbReference type="InterPro" id="IPR036390">
    <property type="entry name" value="WH_DNA-bd_sf"/>
</dbReference>
<dbReference type="Pfam" id="PF03466">
    <property type="entry name" value="LysR_substrate"/>
    <property type="match status" value="1"/>
</dbReference>
<dbReference type="Proteomes" id="UP000248918">
    <property type="component" value="Unassembled WGS sequence"/>
</dbReference>
<dbReference type="InterPro" id="IPR050176">
    <property type="entry name" value="LTTR"/>
</dbReference>
<dbReference type="AlphaFoldDB" id="A0A329CXQ9"/>
<evidence type="ECO:0000313" key="6">
    <source>
        <dbReference type="EMBL" id="RAS39190.1"/>
    </source>
</evidence>
<keyword evidence="4" id="KW-0804">Transcription</keyword>
<organism evidence="6 7">
    <name type="scientific">Paraburkholderia bryophila</name>
    <dbReference type="NCBI Taxonomy" id="420952"/>
    <lineage>
        <taxon>Bacteria</taxon>
        <taxon>Pseudomonadati</taxon>
        <taxon>Pseudomonadota</taxon>
        <taxon>Betaproteobacteria</taxon>
        <taxon>Burkholderiales</taxon>
        <taxon>Burkholderiaceae</taxon>
        <taxon>Paraburkholderia</taxon>
    </lineage>
</organism>
<keyword evidence="3 6" id="KW-0238">DNA-binding</keyword>
<name>A0A329CXQ9_9BURK</name>
<dbReference type="PRINTS" id="PR00039">
    <property type="entry name" value="HTHLYSR"/>
</dbReference>